<reference evidence="1" key="1">
    <citation type="submission" date="2015-12" db="EMBL/GenBank/DDBJ databases">
        <title>De novo transcriptome assembly of four potential Pierce s Disease insect vectors from Arizona vineyards.</title>
        <authorList>
            <person name="Tassone E.E."/>
        </authorList>
    </citation>
    <scope>NUCLEOTIDE SEQUENCE</scope>
</reference>
<evidence type="ECO:0000313" key="1">
    <source>
        <dbReference type="EMBL" id="JAS11620.1"/>
    </source>
</evidence>
<name>A0A1B6CE86_9HEMI</name>
<dbReference type="AlphaFoldDB" id="A0A1B6CE86"/>
<dbReference type="EMBL" id="GEDC01025678">
    <property type="protein sequence ID" value="JAS11620.1"/>
    <property type="molecule type" value="Transcribed_RNA"/>
</dbReference>
<gene>
    <name evidence="1" type="ORF">g.6769</name>
</gene>
<proteinExistence type="predicted"/>
<organism evidence="1">
    <name type="scientific">Clastoptera arizonana</name>
    <name type="common">Arizona spittle bug</name>
    <dbReference type="NCBI Taxonomy" id="38151"/>
    <lineage>
        <taxon>Eukaryota</taxon>
        <taxon>Metazoa</taxon>
        <taxon>Ecdysozoa</taxon>
        <taxon>Arthropoda</taxon>
        <taxon>Hexapoda</taxon>
        <taxon>Insecta</taxon>
        <taxon>Pterygota</taxon>
        <taxon>Neoptera</taxon>
        <taxon>Paraneoptera</taxon>
        <taxon>Hemiptera</taxon>
        <taxon>Auchenorrhyncha</taxon>
        <taxon>Cercopoidea</taxon>
        <taxon>Clastopteridae</taxon>
        <taxon>Clastoptera</taxon>
    </lineage>
</organism>
<protein>
    <submittedName>
        <fullName evidence="1">Uncharacterized protein</fullName>
    </submittedName>
</protein>
<sequence length="265" mass="31116">MDVIEIIQNDNVFRDSSDTDEDCEMVKNVLKKKSEPIISKDDYEGIMNTLNKPEKTSDDLLILNRQLESILKQLWTSKELTNFLFHTPRKLQDKIEAGAKELESIFKMIKETTRNIETIKLQVKAISKEKLNTQNSLRKKSSEEKLDLEMIVSIYDKVMYERWTNIKNSRSETLLENFVHEVEGRRQAMLYLKKLASEKLYKMKKARFSEKKNNLNKEEDSKSIEIGQRQIPRLMELERGSDVSIVSQISQDESIEEYSMDESTF</sequence>
<accession>A0A1B6CE86</accession>